<accession>A0A5C8GK37</accession>
<evidence type="ECO:0000313" key="3">
    <source>
        <dbReference type="Proteomes" id="UP000321612"/>
    </source>
</evidence>
<protein>
    <recommendedName>
        <fullName evidence="1">RiboL-PSP-HEPN domain-containing protein</fullName>
    </recommendedName>
</protein>
<reference evidence="3" key="1">
    <citation type="submission" date="2019-05" db="EMBL/GenBank/DDBJ databases">
        <title>Prevotella brunnea sp. nov., isolated from a wound of a patient.</title>
        <authorList>
            <person name="Buhl M."/>
        </authorList>
    </citation>
    <scope>NUCLEOTIDE SEQUENCE [LARGE SCALE GENOMIC DNA]</scope>
    <source>
        <strain evidence="3">A2672</strain>
    </source>
</reference>
<dbReference type="EMBL" id="SDIK01000047">
    <property type="protein sequence ID" value="TXJ62014.1"/>
    <property type="molecule type" value="Genomic_DNA"/>
</dbReference>
<dbReference type="RefSeq" id="WP_130829842.1">
    <property type="nucleotide sequence ID" value="NZ_SDIK01000047.1"/>
</dbReference>
<dbReference type="Pfam" id="PF18735">
    <property type="entry name" value="HEPN_RiboL-PSP"/>
    <property type="match status" value="1"/>
</dbReference>
<feature type="domain" description="RiboL-PSP-HEPN" evidence="1">
    <location>
        <begin position="15"/>
        <end position="155"/>
    </location>
</feature>
<evidence type="ECO:0000313" key="2">
    <source>
        <dbReference type="EMBL" id="TXJ62014.1"/>
    </source>
</evidence>
<evidence type="ECO:0000259" key="1">
    <source>
        <dbReference type="Pfam" id="PF18735"/>
    </source>
</evidence>
<keyword evidence="3" id="KW-1185">Reference proteome</keyword>
<gene>
    <name evidence="2" type="ORF">ETF27_06490</name>
</gene>
<dbReference type="Proteomes" id="UP000321612">
    <property type="component" value="Unassembled WGS sequence"/>
</dbReference>
<organism evidence="2 3">
    <name type="scientific">Prevotella brunnea</name>
    <dbReference type="NCBI Taxonomy" id="2508867"/>
    <lineage>
        <taxon>Bacteria</taxon>
        <taxon>Pseudomonadati</taxon>
        <taxon>Bacteroidota</taxon>
        <taxon>Bacteroidia</taxon>
        <taxon>Bacteroidales</taxon>
        <taxon>Prevotellaceae</taxon>
        <taxon>Prevotella</taxon>
    </lineage>
</organism>
<proteinExistence type="predicted"/>
<sequence length="159" mass="18184">MMAYTDKFQPADELISEINTLKSHISPVALPKFIGAISVSAVTSYELAIKEIFIDYASNKHHLFGSFIQNYLSRLNGRIEISDLKKEIKKFDNTLAINFETEITAVEHVEPSVRSCYQNLIQGRHSYVHANRINLSYDECIYDYELGKKIIKALHVVMV</sequence>
<dbReference type="InterPro" id="IPR041519">
    <property type="entry name" value="HEPN_RiboL-PSP"/>
</dbReference>
<dbReference type="OrthoDB" id="1069883at2"/>
<name>A0A5C8GK37_9BACT</name>
<dbReference type="AlphaFoldDB" id="A0A5C8GK37"/>
<comment type="caution">
    <text evidence="2">The sequence shown here is derived from an EMBL/GenBank/DDBJ whole genome shotgun (WGS) entry which is preliminary data.</text>
</comment>